<feature type="region of interest" description="Disordered" evidence="1">
    <location>
        <begin position="1"/>
        <end position="80"/>
    </location>
</feature>
<feature type="domain" description="WW" evidence="2">
    <location>
        <begin position="76"/>
        <end position="110"/>
    </location>
</feature>
<dbReference type="AlphaFoldDB" id="A0A0C3QPC7"/>
<organism evidence="3 4">
    <name type="scientific">Tulasnella calospora MUT 4182</name>
    <dbReference type="NCBI Taxonomy" id="1051891"/>
    <lineage>
        <taxon>Eukaryota</taxon>
        <taxon>Fungi</taxon>
        <taxon>Dikarya</taxon>
        <taxon>Basidiomycota</taxon>
        <taxon>Agaricomycotina</taxon>
        <taxon>Agaricomycetes</taxon>
        <taxon>Cantharellales</taxon>
        <taxon>Tulasnellaceae</taxon>
        <taxon>Tulasnella</taxon>
    </lineage>
</organism>
<dbReference type="InterPro" id="IPR001202">
    <property type="entry name" value="WW_dom"/>
</dbReference>
<dbReference type="Pfam" id="PF00397">
    <property type="entry name" value="WW"/>
    <property type="match status" value="1"/>
</dbReference>
<dbReference type="OrthoDB" id="2444812at2759"/>
<evidence type="ECO:0000313" key="3">
    <source>
        <dbReference type="EMBL" id="KIO30111.1"/>
    </source>
</evidence>
<feature type="compositionally biased region" description="Polar residues" evidence="1">
    <location>
        <begin position="1"/>
        <end position="10"/>
    </location>
</feature>
<evidence type="ECO:0000259" key="2">
    <source>
        <dbReference type="PROSITE" id="PS50020"/>
    </source>
</evidence>
<reference evidence="4" key="2">
    <citation type="submission" date="2015-01" db="EMBL/GenBank/DDBJ databases">
        <title>Evolutionary Origins and Diversification of the Mycorrhizal Mutualists.</title>
        <authorList>
            <consortium name="DOE Joint Genome Institute"/>
            <consortium name="Mycorrhizal Genomics Consortium"/>
            <person name="Kohler A."/>
            <person name="Kuo A."/>
            <person name="Nagy L.G."/>
            <person name="Floudas D."/>
            <person name="Copeland A."/>
            <person name="Barry K.W."/>
            <person name="Cichocki N."/>
            <person name="Veneault-Fourrey C."/>
            <person name="LaButti K."/>
            <person name="Lindquist E.A."/>
            <person name="Lipzen A."/>
            <person name="Lundell T."/>
            <person name="Morin E."/>
            <person name="Murat C."/>
            <person name="Riley R."/>
            <person name="Ohm R."/>
            <person name="Sun H."/>
            <person name="Tunlid A."/>
            <person name="Henrissat B."/>
            <person name="Grigoriev I.V."/>
            <person name="Hibbett D.S."/>
            <person name="Martin F."/>
        </authorList>
    </citation>
    <scope>NUCLEOTIDE SEQUENCE [LARGE SCALE GENOMIC DNA]</scope>
    <source>
        <strain evidence="4">MUT 4182</strain>
    </source>
</reference>
<dbReference type="SMART" id="SM00456">
    <property type="entry name" value="WW"/>
    <property type="match status" value="1"/>
</dbReference>
<feature type="region of interest" description="Disordered" evidence="1">
    <location>
        <begin position="226"/>
        <end position="274"/>
    </location>
</feature>
<name>A0A0C3QPC7_9AGAM</name>
<dbReference type="SUPFAM" id="SSF51045">
    <property type="entry name" value="WW domain"/>
    <property type="match status" value="1"/>
</dbReference>
<dbReference type="Proteomes" id="UP000054248">
    <property type="component" value="Unassembled WGS sequence"/>
</dbReference>
<feature type="region of interest" description="Disordered" evidence="1">
    <location>
        <begin position="103"/>
        <end position="147"/>
    </location>
</feature>
<feature type="compositionally biased region" description="Basic residues" evidence="1">
    <location>
        <begin position="259"/>
        <end position="268"/>
    </location>
</feature>
<protein>
    <recommendedName>
        <fullName evidence="2">WW domain-containing protein</fullName>
    </recommendedName>
</protein>
<dbReference type="CDD" id="cd00201">
    <property type="entry name" value="WW"/>
    <property type="match status" value="1"/>
</dbReference>
<evidence type="ECO:0000313" key="4">
    <source>
        <dbReference type="Proteomes" id="UP000054248"/>
    </source>
</evidence>
<feature type="compositionally biased region" description="Acidic residues" evidence="1">
    <location>
        <begin position="26"/>
        <end position="38"/>
    </location>
</feature>
<reference evidence="3 4" key="1">
    <citation type="submission" date="2014-04" db="EMBL/GenBank/DDBJ databases">
        <authorList>
            <consortium name="DOE Joint Genome Institute"/>
            <person name="Kuo A."/>
            <person name="Girlanda M."/>
            <person name="Perotto S."/>
            <person name="Kohler A."/>
            <person name="Nagy L.G."/>
            <person name="Floudas D."/>
            <person name="Copeland A."/>
            <person name="Barry K.W."/>
            <person name="Cichocki N."/>
            <person name="Veneault-Fourrey C."/>
            <person name="LaButti K."/>
            <person name="Lindquist E.A."/>
            <person name="Lipzen A."/>
            <person name="Lundell T."/>
            <person name="Morin E."/>
            <person name="Murat C."/>
            <person name="Sun H."/>
            <person name="Tunlid A."/>
            <person name="Henrissat B."/>
            <person name="Grigoriev I.V."/>
            <person name="Hibbett D.S."/>
            <person name="Martin F."/>
            <person name="Nordberg H.P."/>
            <person name="Cantor M.N."/>
            <person name="Hua S.X."/>
        </authorList>
    </citation>
    <scope>NUCLEOTIDE SEQUENCE [LARGE SCALE GENOMIC DNA]</scope>
    <source>
        <strain evidence="3 4">MUT 4182</strain>
    </source>
</reference>
<dbReference type="InterPro" id="IPR036020">
    <property type="entry name" value="WW_dom_sf"/>
</dbReference>
<dbReference type="EMBL" id="KN822975">
    <property type="protein sequence ID" value="KIO30111.1"/>
    <property type="molecule type" value="Genomic_DNA"/>
</dbReference>
<feature type="compositionally biased region" description="Acidic residues" evidence="1">
    <location>
        <begin position="47"/>
        <end position="59"/>
    </location>
</feature>
<dbReference type="Gene3D" id="2.20.70.10">
    <property type="match status" value="1"/>
</dbReference>
<dbReference type="PROSITE" id="PS01159">
    <property type="entry name" value="WW_DOMAIN_1"/>
    <property type="match status" value="1"/>
</dbReference>
<evidence type="ECO:0000256" key="1">
    <source>
        <dbReference type="SAM" id="MobiDB-lite"/>
    </source>
</evidence>
<feature type="compositionally biased region" description="Polar residues" evidence="1">
    <location>
        <begin position="103"/>
        <end position="129"/>
    </location>
</feature>
<accession>A0A0C3QPC7</accession>
<sequence>MAEDTATLSPQAPADVKKPRPKVTVEDDNSGSEHEEDQQQTSTKNDDENDKESGEEDSSEPIAGSSKDGGTSTTPAEVQNEWQAVWAPAYNAYYFFNTSTKETTWTNPLQPSTEGQPVTQDPPASSSKDATAEDSAPSSSRAAQSSTLIDEAVLNGIDPALAHLDPTLYAARAGGAPPNTFTAKFNARTGRFTAMSDSRDPSYLSEAERAKRMSSVFFDVDKWETDVASRKSKEEEEAAAGTGDKRKRPTKAELDRWKEAKKRKKQSKHAWLLS</sequence>
<proteinExistence type="predicted"/>
<feature type="compositionally biased region" description="Low complexity" evidence="1">
    <location>
        <begin position="135"/>
        <end position="146"/>
    </location>
</feature>
<keyword evidence="4" id="KW-1185">Reference proteome</keyword>
<gene>
    <name evidence="3" type="ORF">M407DRAFT_242317</name>
</gene>
<dbReference type="PROSITE" id="PS50020">
    <property type="entry name" value="WW_DOMAIN_2"/>
    <property type="match status" value="1"/>
</dbReference>
<dbReference type="HOGENOM" id="CLU_061843_1_0_1"/>
<feature type="compositionally biased region" description="Polar residues" evidence="1">
    <location>
        <begin position="68"/>
        <end position="80"/>
    </location>
</feature>